<dbReference type="InterPro" id="IPR023214">
    <property type="entry name" value="HAD_sf"/>
</dbReference>
<evidence type="ECO:0000256" key="7">
    <source>
        <dbReference type="ARBA" id="ARBA00023136"/>
    </source>
</evidence>
<dbReference type="PANTHER" id="PTHR21716">
    <property type="entry name" value="TRANSMEMBRANE PROTEIN"/>
    <property type="match status" value="1"/>
</dbReference>
<dbReference type="Gene3D" id="3.40.50.1000">
    <property type="entry name" value="HAD superfamily/HAD-like"/>
    <property type="match status" value="1"/>
</dbReference>
<organism evidence="9">
    <name type="scientific">Caldilineaceae bacterium SB0662_bin_9</name>
    <dbReference type="NCBI Taxonomy" id="2605258"/>
    <lineage>
        <taxon>Bacteria</taxon>
        <taxon>Bacillati</taxon>
        <taxon>Chloroflexota</taxon>
        <taxon>Caldilineae</taxon>
        <taxon>Caldilineales</taxon>
        <taxon>Caldilineaceae</taxon>
    </lineage>
</organism>
<dbReference type="InterPro" id="IPR002549">
    <property type="entry name" value="AI-2E-like"/>
</dbReference>
<evidence type="ECO:0000313" key="9">
    <source>
        <dbReference type="EMBL" id="MYD89942.1"/>
    </source>
</evidence>
<feature type="transmembrane region" description="Helical" evidence="8">
    <location>
        <begin position="63"/>
        <end position="83"/>
    </location>
</feature>
<evidence type="ECO:0000256" key="2">
    <source>
        <dbReference type="ARBA" id="ARBA00009773"/>
    </source>
</evidence>
<dbReference type="EMBL" id="VXPY01000038">
    <property type="protein sequence ID" value="MYD89942.1"/>
    <property type="molecule type" value="Genomic_DNA"/>
</dbReference>
<dbReference type="PANTHER" id="PTHR21716:SF53">
    <property type="entry name" value="PERMEASE PERM-RELATED"/>
    <property type="match status" value="1"/>
</dbReference>
<keyword evidence="5 8" id="KW-0812">Transmembrane</keyword>
<feature type="transmembrane region" description="Helical" evidence="8">
    <location>
        <begin position="241"/>
        <end position="268"/>
    </location>
</feature>
<evidence type="ECO:0000256" key="1">
    <source>
        <dbReference type="ARBA" id="ARBA00004651"/>
    </source>
</evidence>
<comment type="subcellular location">
    <subcellularLocation>
        <location evidence="1">Cell membrane</location>
        <topology evidence="1">Multi-pass membrane protein</topology>
    </subcellularLocation>
</comment>
<dbReference type="Pfam" id="PF00702">
    <property type="entry name" value="Hydrolase"/>
    <property type="match status" value="1"/>
</dbReference>
<name>A0A6B1DTD2_9CHLR</name>
<evidence type="ECO:0000256" key="3">
    <source>
        <dbReference type="ARBA" id="ARBA00022448"/>
    </source>
</evidence>
<dbReference type="InterPro" id="IPR036412">
    <property type="entry name" value="HAD-like_sf"/>
</dbReference>
<comment type="caution">
    <text evidence="9">The sequence shown here is derived from an EMBL/GenBank/DDBJ whole genome shotgun (WGS) entry which is preliminary data.</text>
</comment>
<keyword evidence="7 8" id="KW-0472">Membrane</keyword>
<dbReference type="SUPFAM" id="SSF56784">
    <property type="entry name" value="HAD-like"/>
    <property type="match status" value="1"/>
</dbReference>
<feature type="transmembrane region" description="Helical" evidence="8">
    <location>
        <begin position="314"/>
        <end position="347"/>
    </location>
</feature>
<gene>
    <name evidence="9" type="ORF">F4Y08_06325</name>
</gene>
<evidence type="ECO:0000256" key="8">
    <source>
        <dbReference type="SAM" id="Phobius"/>
    </source>
</evidence>
<feature type="transmembrane region" description="Helical" evidence="8">
    <location>
        <begin position="216"/>
        <end position="235"/>
    </location>
</feature>
<evidence type="ECO:0000256" key="5">
    <source>
        <dbReference type="ARBA" id="ARBA00022692"/>
    </source>
</evidence>
<accession>A0A6B1DTD2</accession>
<keyword evidence="4" id="KW-1003">Cell membrane</keyword>
<dbReference type="PRINTS" id="PR00413">
    <property type="entry name" value="HADHALOGNASE"/>
</dbReference>
<feature type="transmembrane region" description="Helical" evidence="8">
    <location>
        <begin position="18"/>
        <end position="51"/>
    </location>
</feature>
<feature type="transmembrane region" description="Helical" evidence="8">
    <location>
        <begin position="280"/>
        <end position="302"/>
    </location>
</feature>
<reference evidence="9" key="1">
    <citation type="submission" date="2019-09" db="EMBL/GenBank/DDBJ databases">
        <title>Characterisation of the sponge microbiome using genome-centric metagenomics.</title>
        <authorList>
            <person name="Engelberts J.P."/>
            <person name="Robbins S.J."/>
            <person name="De Goeij J.M."/>
            <person name="Aranda M."/>
            <person name="Bell S.C."/>
            <person name="Webster N.S."/>
        </authorList>
    </citation>
    <scope>NUCLEOTIDE SEQUENCE</scope>
    <source>
        <strain evidence="9">SB0662_bin_9</strain>
    </source>
</reference>
<comment type="similarity">
    <text evidence="2">Belongs to the autoinducer-2 exporter (AI-2E) (TC 2.A.86) family.</text>
</comment>
<feature type="transmembrane region" description="Helical" evidence="8">
    <location>
        <begin position="153"/>
        <end position="175"/>
    </location>
</feature>
<evidence type="ECO:0000256" key="6">
    <source>
        <dbReference type="ARBA" id="ARBA00022989"/>
    </source>
</evidence>
<dbReference type="Pfam" id="PF01594">
    <property type="entry name" value="AI-2E_transport"/>
    <property type="match status" value="1"/>
</dbReference>
<keyword evidence="6 8" id="KW-1133">Transmembrane helix</keyword>
<dbReference type="GO" id="GO:0055085">
    <property type="term" value="P:transmembrane transport"/>
    <property type="evidence" value="ECO:0007669"/>
    <property type="project" value="TreeGrafter"/>
</dbReference>
<dbReference type="InterPro" id="IPR006439">
    <property type="entry name" value="HAD-SF_hydro_IA"/>
</dbReference>
<dbReference type="AlphaFoldDB" id="A0A6B1DTD2"/>
<proteinExistence type="inferred from homology"/>
<evidence type="ECO:0000256" key="4">
    <source>
        <dbReference type="ARBA" id="ARBA00022475"/>
    </source>
</evidence>
<dbReference type="GO" id="GO:0005886">
    <property type="term" value="C:plasma membrane"/>
    <property type="evidence" value="ECO:0007669"/>
    <property type="project" value="UniProtKB-SubCell"/>
</dbReference>
<keyword evidence="3" id="KW-0813">Transport</keyword>
<protein>
    <submittedName>
        <fullName evidence="9">AI-2E family transporter</fullName>
    </submittedName>
</protein>
<sequence length="602" mass="66842">MLTGTHWPPAVKITVGSILGLLAIGLLIVFRAMIAPTVVACLVVFILNIPVERLERRDLPRSIAAVIVYALLIGLVALLWLVLGPWIQRFLVQLQSDLDALLRSINTSTVPWMESISLPLVGEVEFLSGDLITQFNQEIQTIIVNGLGSLTTYLGNLTSGLLSIIYVIVLSFWMLKDWNRLKAVFARAIPDPWRSEAIELASELDRIWMAFLRGQVLLGLVVGCTVFMALFIVGVPNARALAVIAGVLEFLPIVGPIASGVVGVTVALISGSNWLNMPHLWFAALVAGLYIVIGQVESIYFIPRFIGRRVHLHPAVTFTVIIFGALQFGVIGVLLAAPTFASSVLIVRYIWNKLWDRPGVPRITEDPADPALEWEALRANDIKAVLFTLDGTLTRFSTRLADRFLTPLGWILGGERWPVWRRREVLLHLQGDLAGFVARLYNLLIRLRVNDRRLQKILHPTLGLTAATNLQLHEDVLPALNRLQEEGLRLGLITIRSRSALETQLREAGLPLDVFDVVVTREQMSKLPPQRDGVSHALLGLDLDPERIVLVSCLDVFLAPARTLGLSTVGVQREISSVRNLRQELRLLRTMTELPIRLLGRE</sequence>